<organism evidence="3 4">
    <name type="scientific">Macrophomina phaseolina</name>
    <dbReference type="NCBI Taxonomy" id="35725"/>
    <lineage>
        <taxon>Eukaryota</taxon>
        <taxon>Fungi</taxon>
        <taxon>Dikarya</taxon>
        <taxon>Ascomycota</taxon>
        <taxon>Pezizomycotina</taxon>
        <taxon>Dothideomycetes</taxon>
        <taxon>Dothideomycetes incertae sedis</taxon>
        <taxon>Botryosphaeriales</taxon>
        <taxon>Botryosphaeriaceae</taxon>
        <taxon>Macrophomina</taxon>
    </lineage>
</organism>
<dbReference type="PANTHER" id="PTHR35186:SF4">
    <property type="entry name" value="PRION-INHIBITION AND PROPAGATION HELO DOMAIN-CONTAINING PROTEIN"/>
    <property type="match status" value="1"/>
</dbReference>
<dbReference type="Pfam" id="PF24476">
    <property type="entry name" value="DUF7580"/>
    <property type="match status" value="1"/>
</dbReference>
<sequence length="292" mass="32306">MPTPVPGTEKPQKKVTFTTPDGDGPPTKCSALGGDSGLAIIDNLCQEFHRLRLGRKHDWAGYLEDKIARCKVAVLPKTHLVNPATDSSMSSLQKIITGSIAGTTPVSWSSKLRIALLMASSLLQLQGTPWLSEDWSKEEIGVLRGVEGEIHTKMLISKSCGSLPQQLHSSSTVNGPRSWEGIRSRPLFTLGVLLIELCIGKPFEEARRQRICSTPSDCQESTFLDLTVADEYVDWCYQDRGPHYGDVVRRCIWCSFDTRKVDFDDAQFQQAVYHGVVAPLQEDVKNFASLSI</sequence>
<dbReference type="Proteomes" id="UP000774617">
    <property type="component" value="Unassembled WGS sequence"/>
</dbReference>
<name>A0ABQ8GB54_9PEZI</name>
<dbReference type="EMBL" id="JAGTJR010000013">
    <property type="protein sequence ID" value="KAH7050318.1"/>
    <property type="molecule type" value="Genomic_DNA"/>
</dbReference>
<feature type="region of interest" description="Disordered" evidence="1">
    <location>
        <begin position="1"/>
        <end position="26"/>
    </location>
</feature>
<evidence type="ECO:0000256" key="1">
    <source>
        <dbReference type="SAM" id="MobiDB-lite"/>
    </source>
</evidence>
<keyword evidence="4" id="KW-1185">Reference proteome</keyword>
<evidence type="ECO:0000313" key="3">
    <source>
        <dbReference type="EMBL" id="KAH7050318.1"/>
    </source>
</evidence>
<comment type="caution">
    <text evidence="3">The sequence shown here is derived from an EMBL/GenBank/DDBJ whole genome shotgun (WGS) entry which is preliminary data.</text>
</comment>
<evidence type="ECO:0000259" key="2">
    <source>
        <dbReference type="Pfam" id="PF24476"/>
    </source>
</evidence>
<dbReference type="PANTHER" id="PTHR35186">
    <property type="entry name" value="ANK_REP_REGION DOMAIN-CONTAINING PROTEIN"/>
    <property type="match status" value="1"/>
</dbReference>
<protein>
    <recommendedName>
        <fullName evidence="2">DUF7580 domain-containing protein</fullName>
    </recommendedName>
</protein>
<reference evidence="3 4" key="1">
    <citation type="journal article" date="2021" name="Nat. Commun.">
        <title>Genetic determinants of endophytism in the Arabidopsis root mycobiome.</title>
        <authorList>
            <person name="Mesny F."/>
            <person name="Miyauchi S."/>
            <person name="Thiergart T."/>
            <person name="Pickel B."/>
            <person name="Atanasova L."/>
            <person name="Karlsson M."/>
            <person name="Huettel B."/>
            <person name="Barry K.W."/>
            <person name="Haridas S."/>
            <person name="Chen C."/>
            <person name="Bauer D."/>
            <person name="Andreopoulos W."/>
            <person name="Pangilinan J."/>
            <person name="LaButti K."/>
            <person name="Riley R."/>
            <person name="Lipzen A."/>
            <person name="Clum A."/>
            <person name="Drula E."/>
            <person name="Henrissat B."/>
            <person name="Kohler A."/>
            <person name="Grigoriev I.V."/>
            <person name="Martin F.M."/>
            <person name="Hacquard S."/>
        </authorList>
    </citation>
    <scope>NUCLEOTIDE SEQUENCE [LARGE SCALE GENOMIC DNA]</scope>
    <source>
        <strain evidence="3 4">MPI-SDFR-AT-0080</strain>
    </source>
</reference>
<proteinExistence type="predicted"/>
<feature type="domain" description="DUF7580" evidence="2">
    <location>
        <begin position="41"/>
        <end position="286"/>
    </location>
</feature>
<gene>
    <name evidence="3" type="ORF">B0J12DRAFT_753881</name>
</gene>
<dbReference type="InterPro" id="IPR056002">
    <property type="entry name" value="DUF7580"/>
</dbReference>
<accession>A0ABQ8GB54</accession>
<evidence type="ECO:0000313" key="4">
    <source>
        <dbReference type="Proteomes" id="UP000774617"/>
    </source>
</evidence>